<dbReference type="RefSeq" id="WP_095902100.1">
    <property type="nucleotide sequence ID" value="NZ_CAUTEC010000008.1"/>
</dbReference>
<dbReference type="AlphaFoldDB" id="A0A250F5H6"/>
<name>A0A250F5H6_CAPSP</name>
<accession>A0A250F5H6</accession>
<dbReference type="EMBL" id="CP022383">
    <property type="protein sequence ID" value="ATA80351.1"/>
    <property type="molecule type" value="Genomic_DNA"/>
</dbReference>
<protein>
    <submittedName>
        <fullName evidence="1">Uncharacterized protein</fullName>
    </submittedName>
</protein>
<evidence type="ECO:0000313" key="2">
    <source>
        <dbReference type="Proteomes" id="UP000217334"/>
    </source>
</evidence>
<proteinExistence type="predicted"/>
<evidence type="ECO:0000313" key="1">
    <source>
        <dbReference type="EMBL" id="ATA80351.1"/>
    </source>
</evidence>
<gene>
    <name evidence="1" type="ORF">CGC59_11990</name>
</gene>
<organism evidence="1 2">
    <name type="scientific">Capnocytophaga sputigena</name>
    <dbReference type="NCBI Taxonomy" id="1019"/>
    <lineage>
        <taxon>Bacteria</taxon>
        <taxon>Pseudomonadati</taxon>
        <taxon>Bacteroidota</taxon>
        <taxon>Flavobacteriia</taxon>
        <taxon>Flavobacteriales</taxon>
        <taxon>Flavobacteriaceae</taxon>
        <taxon>Capnocytophaga</taxon>
    </lineage>
</organism>
<reference evidence="2" key="1">
    <citation type="submission" date="2017-06" db="EMBL/GenBank/DDBJ databases">
        <title>Capnocytophaga spp. assemblies.</title>
        <authorList>
            <person name="Gulvik C.A."/>
        </authorList>
    </citation>
    <scope>NUCLEOTIDE SEQUENCE [LARGE SCALE GENOMIC DNA]</scope>
    <source>
        <strain evidence="2">H4486</strain>
    </source>
</reference>
<dbReference type="Proteomes" id="UP000217334">
    <property type="component" value="Chromosome"/>
</dbReference>
<sequence>MANKSQLETAKQIFEAEPQLQRLYLNPKGEFFTKIDYAQNSVEDTKKIETLTRKGVLKEETKENVEPLNTEGDE</sequence>